<comment type="caution">
    <text evidence="3">The sequence shown here is derived from an EMBL/GenBank/DDBJ whole genome shotgun (WGS) entry which is preliminary data.</text>
</comment>
<comment type="similarity">
    <text evidence="1">Belongs to the Gram-positive plasmids replication protein type 1 family.</text>
</comment>
<dbReference type="Pfam" id="PF01446">
    <property type="entry name" value="Rep_1"/>
    <property type="match status" value="1"/>
</dbReference>
<dbReference type="Proteomes" id="UP000694287">
    <property type="component" value="Unassembled WGS sequence"/>
</dbReference>
<evidence type="ECO:0000313" key="4">
    <source>
        <dbReference type="Proteomes" id="UP000694287"/>
    </source>
</evidence>
<evidence type="ECO:0000313" key="3">
    <source>
        <dbReference type="EMBL" id="MBW0136932.1"/>
    </source>
</evidence>
<name>A0ABS6UXG9_9PSEU</name>
<keyword evidence="2" id="KW-0235">DNA replication</keyword>
<dbReference type="EMBL" id="JADQDK010000001">
    <property type="protein sequence ID" value="MBW0136932.1"/>
    <property type="molecule type" value="Genomic_DNA"/>
</dbReference>
<sequence>MRLSDAEDGNRRAGVAGLQSCGSWSCPVCARSISAARAAEVAAVLRSAVDQRCSVALATFTMRHHKGLSLRSCWDAIGSAWRSTTSGAGWQKDKDQFGVVGWLRAVEITHGEEHGFHVHVHALIVFDGPVSVELMGELGHRMFARWNRALGRKGFSAVEDRGGLDVRSVQLDGDSIDQVSTYISKAAYEAVSSATKHARGGNRSPFQILRDAVETGNAADIELYWEFEQASLGRKKITWSNALREWAGLHVVEKTDGEIAAENRGGEPVLILPKATWIVVRHDVADLLDAVELGGRLAGQRWLRSRGLAFVVVEP</sequence>
<gene>
    <name evidence="3" type="ORF">I4I81_22070</name>
</gene>
<evidence type="ECO:0000256" key="1">
    <source>
        <dbReference type="ARBA" id="ARBA00008909"/>
    </source>
</evidence>
<reference evidence="3 4" key="1">
    <citation type="submission" date="2020-11" db="EMBL/GenBank/DDBJ databases">
        <title>Pseudonocardia abyssalis sp. nov. and Pseudonocardia oceani sp. nov., description and phylogenomic analysis of two novel actinomycetes isolated from the deep Southern Ocean.</title>
        <authorList>
            <person name="Parra J."/>
        </authorList>
    </citation>
    <scope>NUCLEOTIDE SEQUENCE [LARGE SCALE GENOMIC DNA]</scope>
    <source>
        <strain evidence="3 4">KRD-168</strain>
    </source>
</reference>
<protein>
    <submittedName>
        <fullName evidence="3">Protein rep</fullName>
    </submittedName>
</protein>
<dbReference type="InterPro" id="IPR000989">
    <property type="entry name" value="Rep"/>
</dbReference>
<proteinExistence type="inferred from homology"/>
<keyword evidence="4" id="KW-1185">Reference proteome</keyword>
<evidence type="ECO:0000256" key="2">
    <source>
        <dbReference type="ARBA" id="ARBA00022705"/>
    </source>
</evidence>
<organism evidence="3 4">
    <name type="scientific">Pseudonocardia abyssalis</name>
    <dbReference type="NCBI Taxonomy" id="2792008"/>
    <lineage>
        <taxon>Bacteria</taxon>
        <taxon>Bacillati</taxon>
        <taxon>Actinomycetota</taxon>
        <taxon>Actinomycetes</taxon>
        <taxon>Pseudonocardiales</taxon>
        <taxon>Pseudonocardiaceae</taxon>
        <taxon>Pseudonocardia</taxon>
    </lineage>
</organism>
<accession>A0ABS6UXG9</accession>